<name>A0ABV2EB16_9STAP</name>
<dbReference type="Pfam" id="PF10117">
    <property type="entry name" value="McrBC"/>
    <property type="match status" value="1"/>
</dbReference>
<reference evidence="1 2" key="1">
    <citation type="submission" date="2024-05" db="EMBL/GenBank/DDBJ databases">
        <title>Genomic Encyclopedia of Type Strains, Phase IV (KMG-IV): sequencing the most valuable type-strain genomes for metagenomic binning, comparative biology and taxonomic classification.</title>
        <authorList>
            <person name="Goeker M."/>
        </authorList>
    </citation>
    <scope>NUCLEOTIDE SEQUENCE [LARGE SCALE GENOMIC DNA]</scope>
    <source>
        <strain evidence="1 2">DSM 25286</strain>
    </source>
</reference>
<gene>
    <name evidence="1" type="ORF">ABHD89_002009</name>
</gene>
<dbReference type="PANTHER" id="PTHR38733">
    <property type="entry name" value="PROTEIN MCRC"/>
    <property type="match status" value="1"/>
</dbReference>
<dbReference type="Proteomes" id="UP001549019">
    <property type="component" value="Unassembled WGS sequence"/>
</dbReference>
<dbReference type="GO" id="GO:0004519">
    <property type="term" value="F:endonuclease activity"/>
    <property type="evidence" value="ECO:0007669"/>
    <property type="project" value="UniProtKB-KW"/>
</dbReference>
<proteinExistence type="predicted"/>
<keyword evidence="1" id="KW-0378">Hydrolase</keyword>
<dbReference type="RefSeq" id="WP_230821314.1">
    <property type="nucleotide sequence ID" value="NZ_JAJNCU010000002.1"/>
</dbReference>
<dbReference type="InterPro" id="IPR019292">
    <property type="entry name" value="McrC"/>
</dbReference>
<comment type="caution">
    <text evidence="1">The sequence shown here is derived from an EMBL/GenBank/DDBJ whole genome shotgun (WGS) entry which is preliminary data.</text>
</comment>
<evidence type="ECO:0000313" key="1">
    <source>
        <dbReference type="EMBL" id="MET3111594.1"/>
    </source>
</evidence>
<accession>A0ABV2EB16</accession>
<organism evidence="1 2">
    <name type="scientific">Salinicoccus halitifaciens</name>
    <dbReference type="NCBI Taxonomy" id="1073415"/>
    <lineage>
        <taxon>Bacteria</taxon>
        <taxon>Bacillati</taxon>
        <taxon>Bacillota</taxon>
        <taxon>Bacilli</taxon>
        <taxon>Bacillales</taxon>
        <taxon>Staphylococcaceae</taxon>
        <taxon>Salinicoccus</taxon>
    </lineage>
</organism>
<keyword evidence="1" id="KW-0255">Endonuclease</keyword>
<keyword evidence="1" id="KW-0540">Nuclease</keyword>
<keyword evidence="2" id="KW-1185">Reference proteome</keyword>
<dbReference type="EMBL" id="JBDZDV010000005">
    <property type="protein sequence ID" value="MET3111594.1"/>
    <property type="molecule type" value="Genomic_DNA"/>
</dbReference>
<evidence type="ECO:0000313" key="2">
    <source>
        <dbReference type="Proteomes" id="UP001549019"/>
    </source>
</evidence>
<protein>
    <submittedName>
        <fullName evidence="1">5-methylcytosine-specific restriction endonuclease McrBC regulatory subunit McrC</fullName>
    </submittedName>
</protein>
<dbReference type="PANTHER" id="PTHR38733:SF1">
    <property type="entry name" value="TYPE IV METHYL-DIRECTED RESTRICTION ENZYME ECOKMCRBC"/>
    <property type="match status" value="1"/>
</dbReference>
<sequence length="439" mass="51381">MTMKTKDNTVTRTRDVTISEDFLNKIANKNIEDLESSSLFLFPPKVSEADDLDASHFVMMANTDEIRTTNVMGVIGYKNERLFIGSRFDEGNDYFFYYLLKKVLNMNVINTEVNMEHQSDFLELLIPLFPKFLNNAMKKGLYKEYKVRHHNEANVKGVIDFKRQLKENVPFLGKVAYNTREFSYENHVIHLIRYTIEYIKRRKDLRKVLYMNDVTKENVHIIEENSLEFNSIHAAKVIHQNIRKPVRHGYFFEYQALQRLCIAILRAESNYFKKDSNNEVFGILFDGAWLFEEYINTLIGDHYIHPQNTKGIGRHYLFNDANGLIYPDFISRSGINRKIADAKYKPINNIRGRDYLQLVAYLHRFEAAEGYFIYPLQKSLNKKGEKTLTLLSGVEETSVRDPNVKVIKYGLGIPSQESDFNTFEEVMLHEEAKLKITII</sequence>